<gene>
    <name evidence="4" type="ORF">HID58_053882</name>
</gene>
<evidence type="ECO:0000256" key="2">
    <source>
        <dbReference type="SAM" id="SignalP"/>
    </source>
</evidence>
<feature type="signal peptide" evidence="2">
    <location>
        <begin position="1"/>
        <end position="25"/>
    </location>
</feature>
<dbReference type="Proteomes" id="UP000824890">
    <property type="component" value="Unassembled WGS sequence"/>
</dbReference>
<dbReference type="PANTHER" id="PTHR11306">
    <property type="entry name" value="NIEMANN PICK TYPE C2 PROTEIN NPC2-RELATED"/>
    <property type="match status" value="1"/>
</dbReference>
<dbReference type="EMBL" id="JAGKQM010000013">
    <property type="protein sequence ID" value="KAH0891453.1"/>
    <property type="molecule type" value="Genomic_DNA"/>
</dbReference>
<evidence type="ECO:0000313" key="4">
    <source>
        <dbReference type="EMBL" id="KAH0891453.1"/>
    </source>
</evidence>
<organism evidence="4 5">
    <name type="scientific">Brassica napus</name>
    <name type="common">Rape</name>
    <dbReference type="NCBI Taxonomy" id="3708"/>
    <lineage>
        <taxon>Eukaryota</taxon>
        <taxon>Viridiplantae</taxon>
        <taxon>Streptophyta</taxon>
        <taxon>Embryophyta</taxon>
        <taxon>Tracheophyta</taxon>
        <taxon>Spermatophyta</taxon>
        <taxon>Magnoliopsida</taxon>
        <taxon>eudicotyledons</taxon>
        <taxon>Gunneridae</taxon>
        <taxon>Pentapetalae</taxon>
        <taxon>rosids</taxon>
        <taxon>malvids</taxon>
        <taxon>Brassicales</taxon>
        <taxon>Brassicaceae</taxon>
        <taxon>Brassiceae</taxon>
        <taxon>Brassica</taxon>
    </lineage>
</organism>
<dbReference type="InterPro" id="IPR014756">
    <property type="entry name" value="Ig_E-set"/>
</dbReference>
<keyword evidence="5" id="KW-1185">Reference proteome</keyword>
<feature type="chain" id="PRO_5046574434" description="MD-2-related lipid-recognition domain-containing protein" evidence="2">
    <location>
        <begin position="26"/>
        <end position="229"/>
    </location>
</feature>
<dbReference type="InterPro" id="IPR036846">
    <property type="entry name" value="GM2-AP_sf"/>
</dbReference>
<dbReference type="InterPro" id="IPR039670">
    <property type="entry name" value="NPC2-like"/>
</dbReference>
<dbReference type="SUPFAM" id="SSF81296">
    <property type="entry name" value="E set domains"/>
    <property type="match status" value="1"/>
</dbReference>
<proteinExistence type="predicted"/>
<dbReference type="SMART" id="SM00737">
    <property type="entry name" value="ML"/>
    <property type="match status" value="1"/>
</dbReference>
<sequence>MAISHVKPLLLSLLVSLFFLPSALGGTDFHNCNPLRDYPVKVKTVEISPDPVKISTNGNITITGSTSVDIPDGATVNLDLRFPEPISKRSYSLCDIVACPVAAGPIVLNFLNVFTQQELIPHYREAPGRPNDVRLLPLYDYTTEIPNGATVELRLTIPTMIPVTKKNYSLCDIVACPPGPIVFTLSNVFTEEELLLYGISSFNKHHRGSPERANDVRVVHLSVWSYISA</sequence>
<protein>
    <recommendedName>
        <fullName evidence="3">MD-2-related lipid-recognition domain-containing protein</fullName>
    </recommendedName>
</protein>
<keyword evidence="1 2" id="KW-0732">Signal</keyword>
<accession>A0ABQ8AG76</accession>
<evidence type="ECO:0000313" key="5">
    <source>
        <dbReference type="Proteomes" id="UP000824890"/>
    </source>
</evidence>
<name>A0ABQ8AG76_BRANA</name>
<reference evidence="4 5" key="1">
    <citation type="submission" date="2021-05" db="EMBL/GenBank/DDBJ databases">
        <title>Genome Assembly of Synthetic Allotetraploid Brassica napus Reveals Homoeologous Exchanges between Subgenomes.</title>
        <authorList>
            <person name="Davis J.T."/>
        </authorList>
    </citation>
    <scope>NUCLEOTIDE SEQUENCE [LARGE SCALE GENOMIC DNA]</scope>
    <source>
        <strain evidence="5">cv. Da-Ae</strain>
        <tissue evidence="4">Seedling</tissue>
    </source>
</reference>
<dbReference type="Gene3D" id="2.70.220.10">
    <property type="entry name" value="Ganglioside GM2 activator"/>
    <property type="match status" value="1"/>
</dbReference>
<dbReference type="Pfam" id="PF02221">
    <property type="entry name" value="E1_DerP2_DerF2"/>
    <property type="match status" value="1"/>
</dbReference>
<feature type="domain" description="MD-2-related lipid-recognition" evidence="3">
    <location>
        <begin position="29"/>
        <end position="145"/>
    </location>
</feature>
<comment type="caution">
    <text evidence="4">The sequence shown here is derived from an EMBL/GenBank/DDBJ whole genome shotgun (WGS) entry which is preliminary data.</text>
</comment>
<dbReference type="PANTHER" id="PTHR11306:SF46">
    <property type="entry name" value="MD-2-RELATED LIPID-RECOGNITION DOMAIN-CONTAINING PROTEIN"/>
    <property type="match status" value="1"/>
</dbReference>
<dbReference type="InterPro" id="IPR003172">
    <property type="entry name" value="ML_dom"/>
</dbReference>
<evidence type="ECO:0000259" key="3">
    <source>
        <dbReference type="SMART" id="SM00737"/>
    </source>
</evidence>
<evidence type="ECO:0000256" key="1">
    <source>
        <dbReference type="ARBA" id="ARBA00022729"/>
    </source>
</evidence>